<evidence type="ECO:0000313" key="2">
    <source>
        <dbReference type="EMBL" id="WTS09917.1"/>
    </source>
</evidence>
<dbReference type="PANTHER" id="PTHR43792">
    <property type="entry name" value="GNAT FAMILY, PUTATIVE (AFU_ORTHOLOGUE AFUA_3G00765)-RELATED-RELATED"/>
    <property type="match status" value="1"/>
</dbReference>
<gene>
    <name evidence="2" type="ORF">OHU69_01595</name>
</gene>
<dbReference type="InterPro" id="IPR016181">
    <property type="entry name" value="Acyl_CoA_acyltransferase"/>
</dbReference>
<dbReference type="PROSITE" id="PS51186">
    <property type="entry name" value="GNAT"/>
    <property type="match status" value="1"/>
</dbReference>
<dbReference type="Gene3D" id="3.40.630.30">
    <property type="match status" value="1"/>
</dbReference>
<dbReference type="InterPro" id="IPR051531">
    <property type="entry name" value="N-acetyltransferase"/>
</dbReference>
<dbReference type="PANTHER" id="PTHR43792:SF1">
    <property type="entry name" value="N-ACETYLTRANSFERASE DOMAIN-CONTAINING PROTEIN"/>
    <property type="match status" value="1"/>
</dbReference>
<proteinExistence type="predicted"/>
<accession>A0AAU1TZT7</accession>
<dbReference type="AlphaFoldDB" id="A0AAU1TZT7"/>
<reference evidence="2" key="1">
    <citation type="submission" date="2022-10" db="EMBL/GenBank/DDBJ databases">
        <title>The complete genomes of actinobacterial strains from the NBC collection.</title>
        <authorList>
            <person name="Joergensen T.S."/>
            <person name="Alvarez Arevalo M."/>
            <person name="Sterndorff E.B."/>
            <person name="Faurdal D."/>
            <person name="Vuksanovic O."/>
            <person name="Mourched A.-S."/>
            <person name="Charusanti P."/>
            <person name="Shaw S."/>
            <person name="Blin K."/>
            <person name="Weber T."/>
        </authorList>
    </citation>
    <scope>NUCLEOTIDE SEQUENCE</scope>
    <source>
        <strain evidence="2">NBC_00119</strain>
    </source>
</reference>
<dbReference type="GO" id="GO:0016747">
    <property type="term" value="F:acyltransferase activity, transferring groups other than amino-acyl groups"/>
    <property type="evidence" value="ECO:0007669"/>
    <property type="project" value="InterPro"/>
</dbReference>
<evidence type="ECO:0000259" key="1">
    <source>
        <dbReference type="PROSITE" id="PS51186"/>
    </source>
</evidence>
<dbReference type="Pfam" id="PF13302">
    <property type="entry name" value="Acetyltransf_3"/>
    <property type="match status" value="1"/>
</dbReference>
<dbReference type="EMBL" id="CP108195">
    <property type="protein sequence ID" value="WTS09917.1"/>
    <property type="molecule type" value="Genomic_DNA"/>
</dbReference>
<sequence length="189" mass="20776">MTQSAEVTIESNQILTPRLRLRKWHLDDAAAALAVYGSDEVTRWLAPAMNTVPTAAQMKSLLSCWKANCDALQYPAGRWAIELRESGDVIGGAVLLPLPPYGEDLEVGWQLAPQAWGMGLASEAGHALAHYAFSSGAADEVFAVVRRKNARGCSTAKRVGMEWVGETEKYYNLRLQVYRLRKGDLDIPT</sequence>
<feature type="domain" description="N-acetyltransferase" evidence="1">
    <location>
        <begin position="19"/>
        <end position="180"/>
    </location>
</feature>
<name>A0AAU1TZT7_9ACTN</name>
<organism evidence="2">
    <name type="scientific">Streptomyces sp. NBC_00119</name>
    <dbReference type="NCBI Taxonomy" id="2975659"/>
    <lineage>
        <taxon>Bacteria</taxon>
        <taxon>Bacillati</taxon>
        <taxon>Actinomycetota</taxon>
        <taxon>Actinomycetes</taxon>
        <taxon>Kitasatosporales</taxon>
        <taxon>Streptomycetaceae</taxon>
        <taxon>Streptomyces</taxon>
    </lineage>
</organism>
<dbReference type="InterPro" id="IPR000182">
    <property type="entry name" value="GNAT_dom"/>
</dbReference>
<protein>
    <submittedName>
        <fullName evidence="2">GNAT family N-acetyltransferase</fullName>
    </submittedName>
</protein>
<dbReference type="SUPFAM" id="SSF55729">
    <property type="entry name" value="Acyl-CoA N-acyltransferases (Nat)"/>
    <property type="match status" value="1"/>
</dbReference>